<evidence type="ECO:0000313" key="1">
    <source>
        <dbReference type="EMBL" id="KAJ8715106.1"/>
    </source>
</evidence>
<proteinExistence type="predicted"/>
<sequence length="1504" mass="172010">MAFTIKFLSLQKSELEYEVSIRGSTPESTVSELRKQIVKLISLFPSEDILDSPLSPADDLRGVSNVLTKIQVGFDNELDRNSFLRIQNLLNHLYHRINRISRTETDAAVYDYCVDQFKLYLNKLNSLKDKYLADPLVPSTSSDTLSSANPINVSVSCDRTSQDVNKLKYDGKSCVRSFIQRANEFKLARNISNEKLLSYATEIFTGDALHWFRSNRELISDWDNLLLCLKNDFDKADYDYRLLSEIRQRTQGETENIIIYLAIMSGLFSRLSKPLSEDSKLEIILHNIRPCYSSILASVPEIKSIDELRSLCTNFEKIQARLSYFHEPPVPSSDTVAPEFAYTKSKPTKNNYSQYNNKQNNNSYSNNQNKHNNNNLHAIDTPKPRRYCPRCRTDSHGLRQCAADKTDIFCFVCGKKDVKTPQCPDCNKTKSNKSNPKKLGGQNCSNSNFDKDDWQNWLQTIKNFFNIYKVASVLTNIPSNDSRPYVSVKIDELVMVGLLDSGSAVTIIGNNAHKVLISKGLQLTANNSYPTFLIAAGGQRLNSIGSMNLPIHFEDQFHIIEALVVPEINNNLILGIDFWRKFQICPKYLYSISIGQINNNIASVNTDNTHLQNYDTLDTAQRVVADNIIRQFEEISFKVKGLGNTNVITHRIDTGDTQPIRQRYYRMSPEKQRILIEQVDEMLSLDVVEPCESAWSSPVLIVTKKNGEPRFCLDSRKLNSVTKKDAYNLPYISEILDNLRDARYLSSIDLSKAFWQINIHPEDRDKTAFYVPGRGTFRFKRTAFGLTNAPATQQRLVDTLFGEFEQRVFAFLDDIIIVSNDFNSHVSLLVRVLNKLKHANLTVNLDKCKFFRDRLKYLGYVVDSGGLRTDPEKVQAILQYPTPSNKKDVKRFLGTATWYRRFVPNFSTIAAPLNKLTSNKKSAPPFKWTDEADAAFLKLKECLISAPVLSCPDYNRPFEVHTDASNYGIGAMLTQTINSKEHPIAYMSRSLSASERNYSITERETLAVITALEHWRCYLENGKMFTVYTDHSALKWFLSLNNPTGRLARWGVRLSSFHFEIKHRRGSDNVVPDALSRAVPVSAISTSDAIKTTNDSWYSNIYNGCINNPQNFQNFIVKNNKLFRLSKEKCQFTTEFSWKEVIPSELREQVIFENHSEPIAGHLGIFKTYRRLALRYYWPGMHKDVVNFVSACDKCLSHKIQNHTTLGEMGRPKCSQCSRPFQMLSIDLMGPLPTTRKQNSYIFVVTCCFSKFCLIFPIRNATSQIITKILEDSVFLVHGVPQTVFLDNGTQFTSNLTESLFKKYNIPNIYFTPKYTPQVNTVERYNRTIITCLSTFIDDDQRSWDTKISSVQFAINNSVNEATGYTPSFLVYGRELITCGSHYVDNEVANEVTFLPRDVYAENLGCLSKIFDNVQFKLWQAHVKNTSHYNLRRKPAEFKVGDVVMKRAYVLSDKDKYFSKKLAPKYIKCRITGKKSPLVYILADMSGKDLGTWHIKDIKLANNY</sequence>
<comment type="caution">
    <text evidence="1">The sequence shown here is derived from an EMBL/GenBank/DDBJ whole genome shotgun (WGS) entry which is preliminary data.</text>
</comment>
<name>A0ACC2QF70_9NEOP</name>
<organism evidence="1 2">
    <name type="scientific">Mythimna loreyi</name>
    <dbReference type="NCBI Taxonomy" id="667449"/>
    <lineage>
        <taxon>Eukaryota</taxon>
        <taxon>Metazoa</taxon>
        <taxon>Ecdysozoa</taxon>
        <taxon>Arthropoda</taxon>
        <taxon>Hexapoda</taxon>
        <taxon>Insecta</taxon>
        <taxon>Pterygota</taxon>
        <taxon>Neoptera</taxon>
        <taxon>Endopterygota</taxon>
        <taxon>Lepidoptera</taxon>
        <taxon>Glossata</taxon>
        <taxon>Ditrysia</taxon>
        <taxon>Noctuoidea</taxon>
        <taxon>Noctuidae</taxon>
        <taxon>Noctuinae</taxon>
        <taxon>Hadenini</taxon>
        <taxon>Mythimna</taxon>
    </lineage>
</organism>
<evidence type="ECO:0000313" key="2">
    <source>
        <dbReference type="Proteomes" id="UP001231649"/>
    </source>
</evidence>
<dbReference type="EMBL" id="CM056793">
    <property type="protein sequence ID" value="KAJ8715106.1"/>
    <property type="molecule type" value="Genomic_DNA"/>
</dbReference>
<gene>
    <name evidence="1" type="ORF">PYW08_005087</name>
</gene>
<keyword evidence="2" id="KW-1185">Reference proteome</keyword>
<accession>A0ACC2QF70</accession>
<dbReference type="Proteomes" id="UP001231649">
    <property type="component" value="Chromosome 17"/>
</dbReference>
<reference evidence="1" key="1">
    <citation type="submission" date="2023-03" db="EMBL/GenBank/DDBJ databases">
        <title>Chromosome-level genomes of two armyworms, Mythimna separata and Mythimna loreyi, provide insights into the biosynthesis and reception of sex pheromones.</title>
        <authorList>
            <person name="Zhao H."/>
        </authorList>
    </citation>
    <scope>NUCLEOTIDE SEQUENCE</scope>
    <source>
        <strain evidence="1">BeijingLab</strain>
    </source>
</reference>
<protein>
    <submittedName>
        <fullName evidence="1">Uncharacterized protein</fullName>
    </submittedName>
</protein>